<dbReference type="SUPFAM" id="SSF51621">
    <property type="entry name" value="Phosphoenolpyruvate/pyruvate domain"/>
    <property type="match status" value="1"/>
</dbReference>
<dbReference type="PANTHER" id="PTHR46244:SF6">
    <property type="entry name" value="PHOSPHOENOLPYRUVATE-PROTEIN PHOSPHOTRANSFERASE"/>
    <property type="match status" value="1"/>
</dbReference>
<comment type="catalytic activity">
    <reaction evidence="1">
        <text>L-histidyl-[protein] + phosphoenolpyruvate = N(pros)-phospho-L-histidyl-[protein] + pyruvate</text>
        <dbReference type="Rhea" id="RHEA:23880"/>
        <dbReference type="Rhea" id="RHEA-COMP:9745"/>
        <dbReference type="Rhea" id="RHEA-COMP:9746"/>
        <dbReference type="ChEBI" id="CHEBI:15361"/>
        <dbReference type="ChEBI" id="CHEBI:29979"/>
        <dbReference type="ChEBI" id="CHEBI:58702"/>
        <dbReference type="ChEBI" id="CHEBI:64837"/>
        <dbReference type="EC" id="2.7.3.9"/>
    </reaction>
</comment>
<dbReference type="Gene3D" id="3.20.20.60">
    <property type="entry name" value="Phosphoenolpyruvate-binding domains"/>
    <property type="match status" value="1"/>
</dbReference>
<comment type="similarity">
    <text evidence="4">Belongs to the PEP-utilizing enzyme family.</text>
</comment>
<proteinExistence type="inferred from homology"/>
<dbReference type="PRINTS" id="PR01736">
    <property type="entry name" value="PHPHTRNFRASE"/>
</dbReference>
<reference evidence="15" key="1">
    <citation type="submission" date="2018-05" db="EMBL/GenBank/DDBJ databases">
        <authorList>
            <person name="Lanie J.A."/>
            <person name="Ng W.-L."/>
            <person name="Kazmierczak K.M."/>
            <person name="Andrzejewski T.M."/>
            <person name="Davidsen T.M."/>
            <person name="Wayne K.J."/>
            <person name="Tettelin H."/>
            <person name="Glass J.I."/>
            <person name="Rusch D."/>
            <person name="Podicherti R."/>
            <person name="Tsui H.-C.T."/>
            <person name="Winkler M.E."/>
        </authorList>
    </citation>
    <scope>NUCLEOTIDE SEQUENCE</scope>
</reference>
<dbReference type="InterPro" id="IPR003018">
    <property type="entry name" value="GAF"/>
</dbReference>
<dbReference type="PANTHER" id="PTHR46244">
    <property type="entry name" value="PHOSPHOENOLPYRUVATE-PROTEIN PHOSPHOTRANSFERASE"/>
    <property type="match status" value="1"/>
</dbReference>
<evidence type="ECO:0000256" key="7">
    <source>
        <dbReference type="ARBA" id="ARBA00022490"/>
    </source>
</evidence>
<dbReference type="InterPro" id="IPR050499">
    <property type="entry name" value="PEP-utilizing_PTS_enzyme"/>
</dbReference>
<evidence type="ECO:0000256" key="2">
    <source>
        <dbReference type="ARBA" id="ARBA00001946"/>
    </source>
</evidence>
<dbReference type="InterPro" id="IPR040442">
    <property type="entry name" value="Pyrv_kinase-like_dom_sf"/>
</dbReference>
<comment type="subcellular location">
    <subcellularLocation>
        <location evidence="3">Cytoplasm</location>
    </subcellularLocation>
</comment>
<dbReference type="Pfam" id="PF00391">
    <property type="entry name" value="PEP-utilizers"/>
    <property type="match status" value="1"/>
</dbReference>
<dbReference type="InterPro" id="IPR006318">
    <property type="entry name" value="PTS_EI-like"/>
</dbReference>
<dbReference type="SUPFAM" id="SSF47831">
    <property type="entry name" value="Enzyme I of the PEP:sugar phosphotransferase system HPr-binding (sub)domain"/>
    <property type="match status" value="1"/>
</dbReference>
<keyword evidence="9" id="KW-0808">Transferase</keyword>
<evidence type="ECO:0000256" key="12">
    <source>
        <dbReference type="ARBA" id="ARBA00022777"/>
    </source>
</evidence>
<dbReference type="GO" id="GO:0009401">
    <property type="term" value="P:phosphoenolpyruvate-dependent sugar phosphotransferase system"/>
    <property type="evidence" value="ECO:0007669"/>
    <property type="project" value="UniProtKB-KW"/>
</dbReference>
<dbReference type="EC" id="2.7.3.9" evidence="5"/>
<organism evidence="15">
    <name type="scientific">marine metagenome</name>
    <dbReference type="NCBI Taxonomy" id="408172"/>
    <lineage>
        <taxon>unclassified sequences</taxon>
        <taxon>metagenomes</taxon>
        <taxon>ecological metagenomes</taxon>
    </lineage>
</organism>
<dbReference type="InterPro" id="IPR036637">
    <property type="entry name" value="Phosphohistidine_dom_sf"/>
</dbReference>
<dbReference type="Gene3D" id="1.10.274.10">
    <property type="entry name" value="PtsI, HPr-binding domain"/>
    <property type="match status" value="1"/>
</dbReference>
<comment type="cofactor">
    <cofactor evidence="2">
        <name>Mg(2+)</name>
        <dbReference type="ChEBI" id="CHEBI:18420"/>
    </cofactor>
</comment>
<dbReference type="Pfam" id="PF13185">
    <property type="entry name" value="GAF_2"/>
    <property type="match status" value="1"/>
</dbReference>
<dbReference type="EMBL" id="UINC01009689">
    <property type="protein sequence ID" value="SVA43407.1"/>
    <property type="molecule type" value="Genomic_DNA"/>
</dbReference>
<evidence type="ECO:0000256" key="10">
    <source>
        <dbReference type="ARBA" id="ARBA00022683"/>
    </source>
</evidence>
<dbReference type="GO" id="GO:0046872">
    <property type="term" value="F:metal ion binding"/>
    <property type="evidence" value="ECO:0007669"/>
    <property type="project" value="UniProtKB-KW"/>
</dbReference>
<evidence type="ECO:0000259" key="14">
    <source>
        <dbReference type="SMART" id="SM00065"/>
    </source>
</evidence>
<accession>A0A381VUX0</accession>
<dbReference type="Pfam" id="PF05524">
    <property type="entry name" value="PEP-utilisers_N"/>
    <property type="match status" value="1"/>
</dbReference>
<evidence type="ECO:0000256" key="4">
    <source>
        <dbReference type="ARBA" id="ARBA00007837"/>
    </source>
</evidence>
<dbReference type="GO" id="GO:0016301">
    <property type="term" value="F:kinase activity"/>
    <property type="evidence" value="ECO:0007669"/>
    <property type="project" value="UniProtKB-KW"/>
</dbReference>
<dbReference type="SMART" id="SM00065">
    <property type="entry name" value="GAF"/>
    <property type="match status" value="1"/>
</dbReference>
<dbReference type="InterPro" id="IPR036618">
    <property type="entry name" value="PtsI_HPr-bd_sf"/>
</dbReference>
<dbReference type="GO" id="GO:0008965">
    <property type="term" value="F:phosphoenolpyruvate-protein phosphotransferase activity"/>
    <property type="evidence" value="ECO:0007669"/>
    <property type="project" value="UniProtKB-EC"/>
</dbReference>
<dbReference type="Gene3D" id="3.30.450.40">
    <property type="match status" value="1"/>
</dbReference>
<evidence type="ECO:0000256" key="5">
    <source>
        <dbReference type="ARBA" id="ARBA00012232"/>
    </source>
</evidence>
<dbReference type="AlphaFoldDB" id="A0A381VUX0"/>
<dbReference type="SUPFAM" id="SSF52009">
    <property type="entry name" value="Phosphohistidine domain"/>
    <property type="match status" value="1"/>
</dbReference>
<sequence length="769" mass="85727">MAASETQEQLYFALQTFTEVNNIIASSHNSEETLARTVSMIAKRIQVDACSIYIYDTDRGVLILKATHGLDPSTIESVHMPPSEGLVGLVLERSAPVQESQMQEHPRFKAFPQTKEDSFSSFLGVPLIEHRKSFGVLVVHTTEPRIFSPEEVLILSSIAAQISSLVSKALLLKQLDTATQEPTVAEKRKGTTLRLSGQAVAYGVAVGKAIRLQQSELEEPQQSSTRSVEIEMSDFQSAMDHTISDTMDLIEKVSDRVGTEEASIFHAHLMFLEDQHFQSKIKTKIESGNTVSWSIYQTVHEYLGAFEEIKDPYLSEKGSDLKDVGYRLLHYLGHEVLSVTQKTGILIMRQLLPGDIARMDTTRIKGIILSTGGIVSHAAILARSLGIPAVCLEDHDLELIKDGDPLVIDGDSGLAVAYPEKEVLAEFKHLLVEQQHYFKHLEEFRDILCKTSDGTRINLMANIALGSDQIQLPRYGAEGVGLFRTEIYFLSLDRYPDISEQTQVYRELLDNVAEDKPVIFRTLDVGADKAAPYMGFQDEDNPFLGYRAVRRQLKQKSILKDQLKALLLATGTRPNVRLLFPMITNVKEIRQAKELFEECRIEVEASGEALAKIEVGMMFEVPSAFLICDKFMSEIDFCSIGSNDLTQYVLAVDRNNPQIADLYDPLHPAVLQLIHRLVQTAEEHQKSVELCGEMASDPDGCVILVGLGINSLSMNAPLIPVVKKRLSEISLPDAKILAQNALNATSPEEVRNLIRECFPDTHSKEKHKQ</sequence>
<dbReference type="InterPro" id="IPR008279">
    <property type="entry name" value="PEP-util_enz_mobile_dom"/>
</dbReference>
<dbReference type="GO" id="GO:0005737">
    <property type="term" value="C:cytoplasm"/>
    <property type="evidence" value="ECO:0007669"/>
    <property type="project" value="UniProtKB-SubCell"/>
</dbReference>
<evidence type="ECO:0000256" key="13">
    <source>
        <dbReference type="ARBA" id="ARBA00022842"/>
    </source>
</evidence>
<dbReference type="InterPro" id="IPR008731">
    <property type="entry name" value="PTS_EIN"/>
</dbReference>
<evidence type="ECO:0000256" key="6">
    <source>
        <dbReference type="ARBA" id="ARBA00022448"/>
    </source>
</evidence>
<keyword evidence="8" id="KW-0762">Sugar transport</keyword>
<dbReference type="InterPro" id="IPR029016">
    <property type="entry name" value="GAF-like_dom_sf"/>
</dbReference>
<protein>
    <recommendedName>
        <fullName evidence="5">phosphoenolpyruvate--protein phosphotransferase</fullName>
        <ecNumber evidence="5">2.7.3.9</ecNumber>
    </recommendedName>
</protein>
<evidence type="ECO:0000313" key="15">
    <source>
        <dbReference type="EMBL" id="SVA43407.1"/>
    </source>
</evidence>
<dbReference type="InterPro" id="IPR000121">
    <property type="entry name" value="PEP_util_C"/>
</dbReference>
<keyword evidence="13" id="KW-0460">Magnesium</keyword>
<keyword evidence="12" id="KW-0418">Kinase</keyword>
<dbReference type="SUPFAM" id="SSF55781">
    <property type="entry name" value="GAF domain-like"/>
    <property type="match status" value="1"/>
</dbReference>
<evidence type="ECO:0000256" key="3">
    <source>
        <dbReference type="ARBA" id="ARBA00004496"/>
    </source>
</evidence>
<keyword evidence="6" id="KW-0813">Transport</keyword>
<name>A0A381VUX0_9ZZZZ</name>
<dbReference type="Gene3D" id="3.50.30.10">
    <property type="entry name" value="Phosphohistidine domain"/>
    <property type="match status" value="1"/>
</dbReference>
<evidence type="ECO:0000256" key="1">
    <source>
        <dbReference type="ARBA" id="ARBA00000683"/>
    </source>
</evidence>
<gene>
    <name evidence="15" type="ORF">METZ01_LOCUS96261</name>
</gene>
<keyword evidence="10" id="KW-0598">Phosphotransferase system</keyword>
<evidence type="ECO:0000256" key="9">
    <source>
        <dbReference type="ARBA" id="ARBA00022679"/>
    </source>
</evidence>
<dbReference type="InterPro" id="IPR015813">
    <property type="entry name" value="Pyrv/PenolPyrv_kinase-like_dom"/>
</dbReference>
<dbReference type="Pfam" id="PF02896">
    <property type="entry name" value="PEP-utilizers_C"/>
    <property type="match status" value="1"/>
</dbReference>
<keyword evidence="7" id="KW-0963">Cytoplasm</keyword>
<evidence type="ECO:0000256" key="11">
    <source>
        <dbReference type="ARBA" id="ARBA00022723"/>
    </source>
</evidence>
<keyword evidence="11" id="KW-0479">Metal-binding</keyword>
<dbReference type="NCBIfam" id="TIGR01417">
    <property type="entry name" value="PTS_I_fam"/>
    <property type="match status" value="1"/>
</dbReference>
<feature type="domain" description="GAF" evidence="14">
    <location>
        <begin position="29"/>
        <end position="176"/>
    </location>
</feature>
<evidence type="ECO:0000256" key="8">
    <source>
        <dbReference type="ARBA" id="ARBA00022597"/>
    </source>
</evidence>